<dbReference type="Gene3D" id="3.40.50.300">
    <property type="entry name" value="P-loop containing nucleotide triphosphate hydrolases"/>
    <property type="match status" value="1"/>
</dbReference>
<evidence type="ECO:0000313" key="5">
    <source>
        <dbReference type="EMBL" id="MDQ0177288.1"/>
    </source>
</evidence>
<evidence type="ECO:0000256" key="2">
    <source>
        <dbReference type="ARBA" id="ARBA00022741"/>
    </source>
</evidence>
<sequence length="288" mass="33473">MYAIELKKVNKQRKNFSLKDIDLKVPEGFITGFIGPNGSGKSTLIKIIMDVVKPDNGEVMIFGQPNEKYLLREKIGFVYDEFFMYEELSLKEIKESISPFYRDWDDHLFSEYIEIFNLPINKKMKHFSKGMTMKASLTLALAHHPELIIMDEPSSGLDPLVRREFLKIIRNLMRSENRTVFFSSHITSDLDNLADYIVLISNGKIEFNKDIEEMKENYHLVKGQEKSFSEDLKNSLTWWESVEGICTGLYEGKIADLDLTGHFLVEKPTLDDIMYNIIKGRNQYVKND</sequence>
<evidence type="ECO:0000256" key="1">
    <source>
        <dbReference type="ARBA" id="ARBA00022448"/>
    </source>
</evidence>
<dbReference type="EMBL" id="JAUSTT010000020">
    <property type="protein sequence ID" value="MDQ0177288.1"/>
    <property type="molecule type" value="Genomic_DNA"/>
</dbReference>
<dbReference type="InterPro" id="IPR003593">
    <property type="entry name" value="AAA+_ATPase"/>
</dbReference>
<dbReference type="Proteomes" id="UP001223586">
    <property type="component" value="Unassembled WGS sequence"/>
</dbReference>
<keyword evidence="2" id="KW-0547">Nucleotide-binding</keyword>
<dbReference type="CDD" id="cd03230">
    <property type="entry name" value="ABC_DR_subfamily_A"/>
    <property type="match status" value="1"/>
</dbReference>
<dbReference type="PANTHER" id="PTHR42939">
    <property type="entry name" value="ABC TRANSPORTER ATP-BINDING PROTEIN ALBC-RELATED"/>
    <property type="match status" value="1"/>
</dbReference>
<dbReference type="GO" id="GO:0005524">
    <property type="term" value="F:ATP binding"/>
    <property type="evidence" value="ECO:0007669"/>
    <property type="project" value="UniProtKB-KW"/>
</dbReference>
<dbReference type="SUPFAM" id="SSF52540">
    <property type="entry name" value="P-loop containing nucleoside triphosphate hydrolases"/>
    <property type="match status" value="1"/>
</dbReference>
<gene>
    <name evidence="5" type="ORF">J2S08_003167</name>
</gene>
<dbReference type="SMART" id="SM00382">
    <property type="entry name" value="AAA"/>
    <property type="match status" value="1"/>
</dbReference>
<reference evidence="5 6" key="1">
    <citation type="submission" date="2023-07" db="EMBL/GenBank/DDBJ databases">
        <title>Genomic Encyclopedia of Type Strains, Phase IV (KMG-IV): sequencing the most valuable type-strain genomes for metagenomic binning, comparative biology and taxonomic classification.</title>
        <authorList>
            <person name="Goeker M."/>
        </authorList>
    </citation>
    <scope>NUCLEOTIDE SEQUENCE [LARGE SCALE GENOMIC DNA]</scope>
    <source>
        <strain evidence="5 6">DSM 23837</strain>
    </source>
</reference>
<keyword evidence="1" id="KW-0813">Transport</keyword>
<dbReference type="RefSeq" id="WP_307231152.1">
    <property type="nucleotide sequence ID" value="NZ_JAUSTT010000020.1"/>
</dbReference>
<proteinExistence type="predicted"/>
<dbReference type="Pfam" id="PF00005">
    <property type="entry name" value="ABC_tran"/>
    <property type="match status" value="1"/>
</dbReference>
<keyword evidence="3 5" id="KW-0067">ATP-binding</keyword>
<protein>
    <submittedName>
        <fullName evidence="5">ABC-2 type transport system ATP-binding protein</fullName>
    </submittedName>
</protein>
<organism evidence="5 6">
    <name type="scientific">Bacillus chungangensis</name>
    <dbReference type="NCBI Taxonomy" id="587633"/>
    <lineage>
        <taxon>Bacteria</taxon>
        <taxon>Bacillati</taxon>
        <taxon>Bacillota</taxon>
        <taxon>Bacilli</taxon>
        <taxon>Bacillales</taxon>
        <taxon>Bacillaceae</taxon>
        <taxon>Bacillus</taxon>
    </lineage>
</organism>
<dbReference type="InterPro" id="IPR003439">
    <property type="entry name" value="ABC_transporter-like_ATP-bd"/>
</dbReference>
<dbReference type="PANTHER" id="PTHR42939:SF3">
    <property type="entry name" value="ABC TRANSPORTER ATP-BINDING COMPONENT"/>
    <property type="match status" value="1"/>
</dbReference>
<dbReference type="InterPro" id="IPR051782">
    <property type="entry name" value="ABC_Transporter_VariousFunc"/>
</dbReference>
<evidence type="ECO:0000259" key="4">
    <source>
        <dbReference type="PROSITE" id="PS50893"/>
    </source>
</evidence>
<name>A0ABT9WW08_9BACI</name>
<evidence type="ECO:0000313" key="6">
    <source>
        <dbReference type="Proteomes" id="UP001223586"/>
    </source>
</evidence>
<comment type="caution">
    <text evidence="5">The sequence shown here is derived from an EMBL/GenBank/DDBJ whole genome shotgun (WGS) entry which is preliminary data.</text>
</comment>
<accession>A0ABT9WW08</accession>
<keyword evidence="6" id="KW-1185">Reference proteome</keyword>
<dbReference type="InterPro" id="IPR027417">
    <property type="entry name" value="P-loop_NTPase"/>
</dbReference>
<feature type="domain" description="ABC transporter" evidence="4">
    <location>
        <begin position="1"/>
        <end position="227"/>
    </location>
</feature>
<dbReference type="PROSITE" id="PS50893">
    <property type="entry name" value="ABC_TRANSPORTER_2"/>
    <property type="match status" value="1"/>
</dbReference>
<evidence type="ECO:0000256" key="3">
    <source>
        <dbReference type="ARBA" id="ARBA00022840"/>
    </source>
</evidence>